<keyword evidence="2" id="KW-1185">Reference proteome</keyword>
<comment type="caution">
    <text evidence="1">The sequence shown here is derived from an EMBL/GenBank/DDBJ whole genome shotgun (WGS) entry which is preliminary data.</text>
</comment>
<accession>A0ACB9W5G0</accession>
<dbReference type="Proteomes" id="UP001057452">
    <property type="component" value="Chromosome 18"/>
</dbReference>
<proteinExistence type="predicted"/>
<reference evidence="1" key="1">
    <citation type="submission" date="2022-05" db="EMBL/GenBank/DDBJ databases">
        <title>Chromosome-level genome of Chaenocephalus aceratus.</title>
        <authorList>
            <person name="Park H."/>
        </authorList>
    </citation>
    <scope>NUCLEOTIDE SEQUENCE</scope>
    <source>
        <strain evidence="1">KU_202001</strain>
    </source>
</reference>
<name>A0ACB9W5G0_CHAAC</name>
<organism evidence="1 2">
    <name type="scientific">Chaenocephalus aceratus</name>
    <name type="common">Blackfin icefish</name>
    <name type="synonym">Chaenichthys aceratus</name>
    <dbReference type="NCBI Taxonomy" id="36190"/>
    <lineage>
        <taxon>Eukaryota</taxon>
        <taxon>Metazoa</taxon>
        <taxon>Chordata</taxon>
        <taxon>Craniata</taxon>
        <taxon>Vertebrata</taxon>
        <taxon>Euteleostomi</taxon>
        <taxon>Actinopterygii</taxon>
        <taxon>Neopterygii</taxon>
        <taxon>Teleostei</taxon>
        <taxon>Neoteleostei</taxon>
        <taxon>Acanthomorphata</taxon>
        <taxon>Eupercaria</taxon>
        <taxon>Perciformes</taxon>
        <taxon>Notothenioidei</taxon>
        <taxon>Channichthyidae</taxon>
        <taxon>Chaenocephalus</taxon>
    </lineage>
</organism>
<sequence length="168" mass="18334">MASGGRAPPAPSGVTARVEVAARALVQLIARELSATPTPPEVSIAESAPVSVAVRAVDSVQSHNDVRVRQAMRRQFPSMFSTDHPRGKKRFPTPAPCIVKRTDFHIYVLSGPTLRGSKETSNEQTEAEEERVEACAVERLCALLDWLLYLHKTTGQFSFRLQPSAVAL</sequence>
<evidence type="ECO:0000313" key="2">
    <source>
        <dbReference type="Proteomes" id="UP001057452"/>
    </source>
</evidence>
<gene>
    <name evidence="1" type="ORF">KUCAC02_000156</name>
</gene>
<evidence type="ECO:0000313" key="1">
    <source>
        <dbReference type="EMBL" id="KAI4808085.1"/>
    </source>
</evidence>
<dbReference type="EMBL" id="CM043802">
    <property type="protein sequence ID" value="KAI4808085.1"/>
    <property type="molecule type" value="Genomic_DNA"/>
</dbReference>
<protein>
    <submittedName>
        <fullName evidence="1">Uncharacterized protein</fullName>
    </submittedName>
</protein>